<reference evidence="2 3" key="1">
    <citation type="submission" date="2017-02" db="EMBL/GenBank/DDBJ databases">
        <title>The new phylogeny of genus Mycobacterium.</title>
        <authorList>
            <person name="Tortoli E."/>
            <person name="Trovato A."/>
            <person name="Cirillo D.M."/>
        </authorList>
    </citation>
    <scope>NUCLEOTIDE SEQUENCE [LARGE SCALE GENOMIC DNA]</scope>
    <source>
        <strain evidence="2 3">DSM 45145</strain>
    </source>
</reference>
<dbReference type="EMBL" id="AP022583">
    <property type="protein sequence ID" value="BBY09072.1"/>
    <property type="molecule type" value="Genomic_DNA"/>
</dbReference>
<dbReference type="Gene3D" id="3.40.1000.10">
    <property type="entry name" value="Mog1/PsbP, alpha/beta/alpha sandwich"/>
    <property type="match status" value="1"/>
</dbReference>
<keyword evidence="3" id="KW-1185">Reference proteome</keyword>
<proteinExistence type="predicted"/>
<dbReference type="Proteomes" id="UP000466894">
    <property type="component" value="Chromosome"/>
</dbReference>
<evidence type="ECO:0000313" key="3">
    <source>
        <dbReference type="Proteomes" id="UP000192374"/>
    </source>
</evidence>
<name>A0A7I7PKM5_9MYCO</name>
<organism evidence="1 4">
    <name type="scientific">Mycobacterium noviomagense</name>
    <dbReference type="NCBI Taxonomy" id="459858"/>
    <lineage>
        <taxon>Bacteria</taxon>
        <taxon>Bacillati</taxon>
        <taxon>Actinomycetota</taxon>
        <taxon>Actinomycetes</taxon>
        <taxon>Mycobacteriales</taxon>
        <taxon>Mycobacteriaceae</taxon>
        <taxon>Mycobacterium</taxon>
    </lineage>
</organism>
<reference evidence="1 4" key="2">
    <citation type="journal article" date="2019" name="Emerg. Microbes Infect.">
        <title>Comprehensive subspecies identification of 175 nontuberculous mycobacteria species based on 7547 genomic profiles.</title>
        <authorList>
            <person name="Matsumoto Y."/>
            <person name="Kinjo T."/>
            <person name="Motooka D."/>
            <person name="Nabeya D."/>
            <person name="Jung N."/>
            <person name="Uechi K."/>
            <person name="Horii T."/>
            <person name="Iida T."/>
            <person name="Fujita J."/>
            <person name="Nakamura S."/>
        </authorList>
    </citation>
    <scope>NUCLEOTIDE SEQUENCE [LARGE SCALE GENOMIC DNA]</scope>
    <source>
        <strain evidence="1 4">JCM 16367</strain>
    </source>
</reference>
<dbReference type="Proteomes" id="UP000192374">
    <property type="component" value="Unassembled WGS sequence"/>
</dbReference>
<dbReference type="AlphaFoldDB" id="A0A7I7PKM5"/>
<evidence type="ECO:0000313" key="1">
    <source>
        <dbReference type="EMBL" id="BBY09072.1"/>
    </source>
</evidence>
<reference evidence="1" key="3">
    <citation type="submission" date="2020-02" db="EMBL/GenBank/DDBJ databases">
        <authorList>
            <person name="Matsumoto Y."/>
            <person name="Motooka D."/>
            <person name="Nakamura S."/>
        </authorList>
    </citation>
    <scope>NUCLEOTIDE SEQUENCE</scope>
    <source>
        <strain evidence="1">JCM 16367</strain>
    </source>
</reference>
<dbReference type="OrthoDB" id="3686643at2"/>
<evidence type="ECO:0000313" key="4">
    <source>
        <dbReference type="Proteomes" id="UP000466894"/>
    </source>
</evidence>
<evidence type="ECO:0008006" key="5">
    <source>
        <dbReference type="Google" id="ProtNLM"/>
    </source>
</evidence>
<sequence>MSRELPFRISFDLPDGWTLVPPDSCGQPDAAYVAVRTQNLSEPVATNLVISGFANYGQPVDVAALAASYLGSLQSRYAVSVLKHDVVASESASQAAQLLQIEYPAGEAAMTLKQIQIINAFPSTEDPSDVAVLQLLLTCPADVFDQAGPEFSEFVSTVSPVQ</sequence>
<dbReference type="EMBL" id="MVIC01000036">
    <property type="protein sequence ID" value="ORB12242.1"/>
    <property type="molecule type" value="Genomic_DNA"/>
</dbReference>
<dbReference type="KEGG" id="mnv:MNVI_43900"/>
<accession>A0A7I7PKM5</accession>
<dbReference type="RefSeq" id="WP_083088881.1">
    <property type="nucleotide sequence ID" value="NZ_AP022583.1"/>
</dbReference>
<gene>
    <name evidence="2" type="ORF">BST37_16620</name>
    <name evidence="1" type="ORF">MNVI_43900</name>
</gene>
<protein>
    <recommendedName>
        <fullName evidence="5">Lipoprotein LpqN</fullName>
    </recommendedName>
</protein>
<evidence type="ECO:0000313" key="2">
    <source>
        <dbReference type="EMBL" id="ORB12242.1"/>
    </source>
</evidence>